<dbReference type="OrthoDB" id="269227at2759"/>
<sequence length="569" mass="62108">MGSTPASSYDFIIVGGGTAGCLIANRLSHAPTRPSVLLVEAGSNPEGEYLRAPFHRYSPAFLRPELDHGLVSTPQKNLGGRTIAYTRGKGLGGSSILNFGVYLYGSGEDYNRWADISGDDSWRWEHTQKDFQAIENFHIKGAEEYAHLAKPDPKAHGKDGIVKVCLPDVLEEGIATSMEALIKNGEKLNLDPNSGDPVGISIFPASYSKDGRTTSATAHLVDAPDNLEIWTGATVHRLAFEGTKVVGIETADGRRATCKKEVIICSGTLDTPRLLLLNGIGPAKELESLGIKVMKDLPGVGKQLRDHIMTFLECEVDSSHNNRYAFEHDEALMLEADTAWKKDKTGPYALHHSGLWGGFLKAPGVEEWPEFRALDPAVQEFLSLDSVPTYELIGNCLMVPPDTVLPEGSSYIGAIAFLMNAQSEGSVTLRSADPADKPLIDLAYLEHPYDRRAMREGIRQTYTKMFENPDLKKVVKKQILGPESLSDEHIDAYMTAAVTTVWHANGTAMMGTRENALACVDSRFRVYGVEGLRVADLSVCPLTPNNHTQATAYLVGHKAAEKLIAEYEL</sequence>
<evidence type="ECO:0000256" key="2">
    <source>
        <dbReference type="PIRSR" id="PIRSR000137-1"/>
    </source>
</evidence>
<keyword evidence="7" id="KW-1185">Reference proteome</keyword>
<dbReference type="InterPro" id="IPR000172">
    <property type="entry name" value="GMC_OxRdtase_N"/>
</dbReference>
<dbReference type="PANTHER" id="PTHR11552:SF134">
    <property type="entry name" value="GLUCOSE-METHANOL-CHOLINE OXIDOREDUCTASE N-TERMINAL DOMAIN-CONTAINING PROTEIN"/>
    <property type="match status" value="1"/>
</dbReference>
<feature type="active site" description="Proton acceptor" evidence="2">
    <location>
        <position position="547"/>
    </location>
</feature>
<feature type="binding site" evidence="3">
    <location>
        <begin position="98"/>
        <end position="101"/>
    </location>
    <ligand>
        <name>FAD</name>
        <dbReference type="ChEBI" id="CHEBI:57692"/>
    </ligand>
</feature>
<name>A0A6A6XAB6_9PLEO</name>
<protein>
    <submittedName>
        <fullName evidence="6">GMC oxidoreductase</fullName>
    </submittedName>
</protein>
<evidence type="ECO:0000256" key="4">
    <source>
        <dbReference type="RuleBase" id="RU003968"/>
    </source>
</evidence>
<dbReference type="InterPro" id="IPR007867">
    <property type="entry name" value="GMC_OxRtase_C"/>
</dbReference>
<dbReference type="InterPro" id="IPR012132">
    <property type="entry name" value="GMC_OxRdtase"/>
</dbReference>
<evidence type="ECO:0000256" key="1">
    <source>
        <dbReference type="ARBA" id="ARBA00010790"/>
    </source>
</evidence>
<dbReference type="Proteomes" id="UP000799757">
    <property type="component" value="Unassembled WGS sequence"/>
</dbReference>
<dbReference type="Pfam" id="PF00732">
    <property type="entry name" value="GMC_oxred_N"/>
    <property type="match status" value="1"/>
</dbReference>
<dbReference type="PANTHER" id="PTHR11552">
    <property type="entry name" value="GLUCOSE-METHANOL-CHOLINE GMC OXIDOREDUCTASE"/>
    <property type="match status" value="1"/>
</dbReference>
<gene>
    <name evidence="6" type="ORF">K505DRAFT_325626</name>
</gene>
<proteinExistence type="inferred from homology"/>
<dbReference type="InterPro" id="IPR036188">
    <property type="entry name" value="FAD/NAD-bd_sf"/>
</dbReference>
<organism evidence="6 7">
    <name type="scientific">Melanomma pulvis-pyrius CBS 109.77</name>
    <dbReference type="NCBI Taxonomy" id="1314802"/>
    <lineage>
        <taxon>Eukaryota</taxon>
        <taxon>Fungi</taxon>
        <taxon>Dikarya</taxon>
        <taxon>Ascomycota</taxon>
        <taxon>Pezizomycotina</taxon>
        <taxon>Dothideomycetes</taxon>
        <taxon>Pleosporomycetidae</taxon>
        <taxon>Pleosporales</taxon>
        <taxon>Melanommataceae</taxon>
        <taxon>Melanomma</taxon>
    </lineage>
</organism>
<dbReference type="EMBL" id="MU001938">
    <property type="protein sequence ID" value="KAF2793201.1"/>
    <property type="molecule type" value="Genomic_DNA"/>
</dbReference>
<evidence type="ECO:0000256" key="3">
    <source>
        <dbReference type="PIRSR" id="PIRSR000137-2"/>
    </source>
</evidence>
<keyword evidence="4" id="KW-0285">Flavoprotein</keyword>
<dbReference type="PIRSF" id="PIRSF000137">
    <property type="entry name" value="Alcohol_oxidase"/>
    <property type="match status" value="1"/>
</dbReference>
<feature type="active site" description="Proton donor" evidence="2">
    <location>
        <position position="503"/>
    </location>
</feature>
<evidence type="ECO:0000313" key="7">
    <source>
        <dbReference type="Proteomes" id="UP000799757"/>
    </source>
</evidence>
<accession>A0A6A6XAB6</accession>
<dbReference type="GO" id="GO:0050660">
    <property type="term" value="F:flavin adenine dinucleotide binding"/>
    <property type="evidence" value="ECO:0007669"/>
    <property type="project" value="InterPro"/>
</dbReference>
<dbReference type="SUPFAM" id="SSF54373">
    <property type="entry name" value="FAD-linked reductases, C-terminal domain"/>
    <property type="match status" value="1"/>
</dbReference>
<reference evidence="6" key="1">
    <citation type="journal article" date="2020" name="Stud. Mycol.">
        <title>101 Dothideomycetes genomes: a test case for predicting lifestyles and emergence of pathogens.</title>
        <authorList>
            <person name="Haridas S."/>
            <person name="Albert R."/>
            <person name="Binder M."/>
            <person name="Bloem J."/>
            <person name="Labutti K."/>
            <person name="Salamov A."/>
            <person name="Andreopoulos B."/>
            <person name="Baker S."/>
            <person name="Barry K."/>
            <person name="Bills G."/>
            <person name="Bluhm B."/>
            <person name="Cannon C."/>
            <person name="Castanera R."/>
            <person name="Culley D."/>
            <person name="Daum C."/>
            <person name="Ezra D."/>
            <person name="Gonzalez J."/>
            <person name="Henrissat B."/>
            <person name="Kuo A."/>
            <person name="Liang C."/>
            <person name="Lipzen A."/>
            <person name="Lutzoni F."/>
            <person name="Magnuson J."/>
            <person name="Mondo S."/>
            <person name="Nolan M."/>
            <person name="Ohm R."/>
            <person name="Pangilinan J."/>
            <person name="Park H.-J."/>
            <person name="Ramirez L."/>
            <person name="Alfaro M."/>
            <person name="Sun H."/>
            <person name="Tritt A."/>
            <person name="Yoshinaga Y."/>
            <person name="Zwiers L.-H."/>
            <person name="Turgeon B."/>
            <person name="Goodwin S."/>
            <person name="Spatafora J."/>
            <person name="Crous P."/>
            <person name="Grigoriev I."/>
        </authorList>
    </citation>
    <scope>NUCLEOTIDE SEQUENCE</scope>
    <source>
        <strain evidence="6">CBS 109.77</strain>
    </source>
</reference>
<evidence type="ECO:0000313" key="6">
    <source>
        <dbReference type="EMBL" id="KAF2793201.1"/>
    </source>
</evidence>
<dbReference type="SUPFAM" id="SSF51905">
    <property type="entry name" value="FAD/NAD(P)-binding domain"/>
    <property type="match status" value="1"/>
</dbReference>
<comment type="similarity">
    <text evidence="1 4">Belongs to the GMC oxidoreductase family.</text>
</comment>
<dbReference type="Gene3D" id="3.30.560.10">
    <property type="entry name" value="Glucose Oxidase, domain 3"/>
    <property type="match status" value="1"/>
</dbReference>
<dbReference type="GO" id="GO:0016614">
    <property type="term" value="F:oxidoreductase activity, acting on CH-OH group of donors"/>
    <property type="evidence" value="ECO:0007669"/>
    <property type="project" value="InterPro"/>
</dbReference>
<dbReference type="PROSITE" id="PS00623">
    <property type="entry name" value="GMC_OXRED_1"/>
    <property type="match status" value="1"/>
</dbReference>
<feature type="binding site" evidence="3">
    <location>
        <position position="235"/>
    </location>
    <ligand>
        <name>FAD</name>
        <dbReference type="ChEBI" id="CHEBI:57692"/>
    </ligand>
</feature>
<feature type="binding site" evidence="3">
    <location>
        <begin position="502"/>
        <end position="503"/>
    </location>
    <ligand>
        <name>FAD</name>
        <dbReference type="ChEBI" id="CHEBI:57692"/>
    </ligand>
</feature>
<dbReference type="AlphaFoldDB" id="A0A6A6XAB6"/>
<comment type="cofactor">
    <cofactor evidence="3">
        <name>FAD</name>
        <dbReference type="ChEBI" id="CHEBI:57692"/>
    </cofactor>
</comment>
<evidence type="ECO:0000259" key="5">
    <source>
        <dbReference type="PROSITE" id="PS00623"/>
    </source>
</evidence>
<dbReference type="Gene3D" id="3.50.50.60">
    <property type="entry name" value="FAD/NAD(P)-binding domain"/>
    <property type="match status" value="1"/>
</dbReference>
<dbReference type="Pfam" id="PF05199">
    <property type="entry name" value="GMC_oxred_C"/>
    <property type="match status" value="1"/>
</dbReference>
<feature type="domain" description="Glucose-methanol-choline oxidoreductase N-terminal" evidence="5">
    <location>
        <begin position="88"/>
        <end position="111"/>
    </location>
</feature>
<keyword evidence="3 4" id="KW-0274">FAD</keyword>